<dbReference type="EMBL" id="JAVYJV010000003">
    <property type="protein sequence ID" value="KAK4374821.1"/>
    <property type="molecule type" value="Genomic_DNA"/>
</dbReference>
<organism evidence="1 2">
    <name type="scientific">Anisodus tanguticus</name>
    <dbReference type="NCBI Taxonomy" id="243964"/>
    <lineage>
        <taxon>Eukaryota</taxon>
        <taxon>Viridiplantae</taxon>
        <taxon>Streptophyta</taxon>
        <taxon>Embryophyta</taxon>
        <taxon>Tracheophyta</taxon>
        <taxon>Spermatophyta</taxon>
        <taxon>Magnoliopsida</taxon>
        <taxon>eudicotyledons</taxon>
        <taxon>Gunneridae</taxon>
        <taxon>Pentapetalae</taxon>
        <taxon>asterids</taxon>
        <taxon>lamiids</taxon>
        <taxon>Solanales</taxon>
        <taxon>Solanaceae</taxon>
        <taxon>Solanoideae</taxon>
        <taxon>Hyoscyameae</taxon>
        <taxon>Anisodus</taxon>
    </lineage>
</organism>
<name>A0AAE1SS92_9SOLA</name>
<dbReference type="Proteomes" id="UP001291623">
    <property type="component" value="Unassembled WGS sequence"/>
</dbReference>
<gene>
    <name evidence="1" type="ORF">RND71_005498</name>
</gene>
<sequence>MICNLKDGSIRYMLPTDAINFSGTPFLEGVSVPHFHISLIPFTIELGVRPVYRNLCTKVAASVFDPQLGDGTNTGFLSTNLLNILFHGCLRETKLPYLSPCCEFFCI</sequence>
<accession>A0AAE1SS92</accession>
<evidence type="ECO:0000313" key="2">
    <source>
        <dbReference type="Proteomes" id="UP001291623"/>
    </source>
</evidence>
<keyword evidence="2" id="KW-1185">Reference proteome</keyword>
<evidence type="ECO:0000313" key="1">
    <source>
        <dbReference type="EMBL" id="KAK4374821.1"/>
    </source>
</evidence>
<comment type="caution">
    <text evidence="1">The sequence shown here is derived from an EMBL/GenBank/DDBJ whole genome shotgun (WGS) entry which is preliminary data.</text>
</comment>
<proteinExistence type="predicted"/>
<reference evidence="1" key="1">
    <citation type="submission" date="2023-12" db="EMBL/GenBank/DDBJ databases">
        <title>Genome assembly of Anisodus tanguticus.</title>
        <authorList>
            <person name="Wang Y.-J."/>
        </authorList>
    </citation>
    <scope>NUCLEOTIDE SEQUENCE</scope>
    <source>
        <strain evidence="1">KB-2021</strain>
        <tissue evidence="1">Leaf</tissue>
    </source>
</reference>
<dbReference type="AlphaFoldDB" id="A0AAE1SS92"/>
<protein>
    <submittedName>
        <fullName evidence="1">Uncharacterized protein</fullName>
    </submittedName>
</protein>